<organism evidence="1 2">
    <name type="scientific">Melastoma candidum</name>
    <dbReference type="NCBI Taxonomy" id="119954"/>
    <lineage>
        <taxon>Eukaryota</taxon>
        <taxon>Viridiplantae</taxon>
        <taxon>Streptophyta</taxon>
        <taxon>Embryophyta</taxon>
        <taxon>Tracheophyta</taxon>
        <taxon>Spermatophyta</taxon>
        <taxon>Magnoliopsida</taxon>
        <taxon>eudicotyledons</taxon>
        <taxon>Gunneridae</taxon>
        <taxon>Pentapetalae</taxon>
        <taxon>rosids</taxon>
        <taxon>malvids</taxon>
        <taxon>Myrtales</taxon>
        <taxon>Melastomataceae</taxon>
        <taxon>Melastomatoideae</taxon>
        <taxon>Melastomateae</taxon>
        <taxon>Melastoma</taxon>
    </lineage>
</organism>
<reference evidence="2" key="1">
    <citation type="journal article" date="2023" name="Front. Plant Sci.">
        <title>Chromosomal-level genome assembly of Melastoma candidum provides insights into trichome evolution.</title>
        <authorList>
            <person name="Zhong Y."/>
            <person name="Wu W."/>
            <person name="Sun C."/>
            <person name="Zou P."/>
            <person name="Liu Y."/>
            <person name="Dai S."/>
            <person name="Zhou R."/>
        </authorList>
    </citation>
    <scope>NUCLEOTIDE SEQUENCE [LARGE SCALE GENOMIC DNA]</scope>
</reference>
<name>A0ACB9RV97_9MYRT</name>
<proteinExistence type="predicted"/>
<evidence type="ECO:0000313" key="2">
    <source>
        <dbReference type="Proteomes" id="UP001057402"/>
    </source>
</evidence>
<dbReference type="Proteomes" id="UP001057402">
    <property type="component" value="Chromosome 3"/>
</dbReference>
<evidence type="ECO:0000313" key="1">
    <source>
        <dbReference type="EMBL" id="KAI4382829.1"/>
    </source>
</evidence>
<accession>A0ACB9RV97</accession>
<gene>
    <name evidence="1" type="ORF">MLD38_008741</name>
</gene>
<protein>
    <submittedName>
        <fullName evidence="1">Uncharacterized protein</fullName>
    </submittedName>
</protein>
<sequence>MIYKFLGASTFVIPLLCVAGCFLFLRAFVYSRPLPFPFPFSHPKLEGIWRNLRMFSPSSAIMGPGWSRLGLPVMMLHVQSSPALSADLVIPG</sequence>
<dbReference type="EMBL" id="CM042882">
    <property type="protein sequence ID" value="KAI4382829.1"/>
    <property type="molecule type" value="Genomic_DNA"/>
</dbReference>
<keyword evidence="2" id="KW-1185">Reference proteome</keyword>
<comment type="caution">
    <text evidence="1">The sequence shown here is derived from an EMBL/GenBank/DDBJ whole genome shotgun (WGS) entry which is preliminary data.</text>
</comment>